<dbReference type="Gene3D" id="3.30.1050.10">
    <property type="entry name" value="SCP2 sterol-binding domain"/>
    <property type="match status" value="1"/>
</dbReference>
<dbReference type="EMBL" id="ARZY01000050">
    <property type="protein sequence ID" value="EWH08335.1"/>
    <property type="molecule type" value="Genomic_DNA"/>
</dbReference>
<comment type="caution">
    <text evidence="3">The sequence shown here is derived from an EMBL/GenBank/DDBJ whole genome shotgun (WGS) entry which is preliminary data.</text>
</comment>
<dbReference type="InterPro" id="IPR036527">
    <property type="entry name" value="SCP2_sterol-bd_dom_sf"/>
</dbReference>
<dbReference type="STRING" id="1328313.DS2_17903"/>
<name>W7QSH3_9ALTE</name>
<dbReference type="InterPro" id="IPR016830">
    <property type="entry name" value="UbiT"/>
</dbReference>
<sequence length="182" mass="20329">MLQLLARLHTIVPAQQAIPKLLTFGWQVLPNKPLCQLCSKALNQLFATELAQAELDFLVGKWIEVRFTDADLCLLLSVEQQQIVCQRSNASLQADVTIAGNLQAFSQLLAGKVDPDSLFFRRQLLITGDTELGLELKNFLDSVDNQKIPHLLKKMIDFYAELPNPSLKSNSVVATTSRQTHD</sequence>
<dbReference type="GO" id="GO:0006744">
    <property type="term" value="P:ubiquinone biosynthetic process"/>
    <property type="evidence" value="ECO:0007669"/>
    <property type="project" value="UniProtKB-UniRule"/>
</dbReference>
<feature type="domain" description="SCP2" evidence="2">
    <location>
        <begin position="42"/>
        <end position="141"/>
    </location>
</feature>
<evidence type="ECO:0000259" key="2">
    <source>
        <dbReference type="Pfam" id="PF02036"/>
    </source>
</evidence>
<gene>
    <name evidence="1" type="primary">ubiT</name>
    <name evidence="3" type="ORF">DS2_17903</name>
</gene>
<dbReference type="eggNOG" id="COG3154">
    <property type="taxonomic scope" value="Bacteria"/>
</dbReference>
<evidence type="ECO:0000313" key="3">
    <source>
        <dbReference type="EMBL" id="EWH08335.1"/>
    </source>
</evidence>
<dbReference type="AlphaFoldDB" id="W7QSH3"/>
<evidence type="ECO:0000256" key="1">
    <source>
        <dbReference type="HAMAP-Rule" id="MF_02231"/>
    </source>
</evidence>
<comment type="pathway">
    <text evidence="1">Cofactor biosynthesis; ubiquinone biosynthesis.</text>
</comment>
<keyword evidence="4" id="KW-1185">Reference proteome</keyword>
<dbReference type="RefSeq" id="WP_051479991.1">
    <property type="nucleotide sequence ID" value="NZ_ARZY01000050.1"/>
</dbReference>
<evidence type="ECO:0000313" key="4">
    <source>
        <dbReference type="Proteomes" id="UP000019276"/>
    </source>
</evidence>
<dbReference type="UniPathway" id="UPA00232"/>
<comment type="similarity">
    <text evidence="1">Belongs to the UbiT family.</text>
</comment>
<proteinExistence type="inferred from homology"/>
<dbReference type="OrthoDB" id="5292463at2"/>
<accession>W7QSH3</accession>
<protein>
    <recommendedName>
        <fullName evidence="1">Ubiquinone biosynthesis accessory factor UbiT</fullName>
    </recommendedName>
</protein>
<dbReference type="InterPro" id="IPR003033">
    <property type="entry name" value="SCP2_sterol-bd_dom"/>
</dbReference>
<reference evidence="3 4" key="1">
    <citation type="journal article" date="2014" name="Genome Announc.">
        <title>Draft Genome Sequence of the Agar-Degrading Bacterium Catenovulum sp. Strain DS-2, Isolated from Intestines of Haliotis diversicolor.</title>
        <authorList>
            <person name="Shan D."/>
            <person name="Li X."/>
            <person name="Gu Z."/>
            <person name="Wei G."/>
            <person name="Gao Z."/>
            <person name="Shao Z."/>
        </authorList>
    </citation>
    <scope>NUCLEOTIDE SEQUENCE [LARGE SCALE GENOMIC DNA]</scope>
    <source>
        <strain evidence="3 4">DS-2</strain>
    </source>
</reference>
<dbReference type="SUPFAM" id="SSF55718">
    <property type="entry name" value="SCP-like"/>
    <property type="match status" value="1"/>
</dbReference>
<comment type="function">
    <text evidence="1">Required for O(2)-independent ubiquinone (coenzyme Q) biosynthesis. Likely functions as an accessory factor.</text>
</comment>
<keyword evidence="1" id="KW-0831">Ubiquinone biosynthesis</keyword>
<dbReference type="Proteomes" id="UP000019276">
    <property type="component" value="Unassembled WGS sequence"/>
</dbReference>
<dbReference type="HAMAP" id="MF_02231">
    <property type="entry name" value="UbiT"/>
    <property type="match status" value="1"/>
</dbReference>
<dbReference type="Pfam" id="PF02036">
    <property type="entry name" value="SCP2"/>
    <property type="match status" value="1"/>
</dbReference>
<organism evidence="3 4">
    <name type="scientific">Catenovulum agarivorans DS-2</name>
    <dbReference type="NCBI Taxonomy" id="1328313"/>
    <lineage>
        <taxon>Bacteria</taxon>
        <taxon>Pseudomonadati</taxon>
        <taxon>Pseudomonadota</taxon>
        <taxon>Gammaproteobacteria</taxon>
        <taxon>Alteromonadales</taxon>
        <taxon>Alteromonadaceae</taxon>
        <taxon>Catenovulum</taxon>
    </lineage>
</organism>